<evidence type="ECO:0000313" key="2">
    <source>
        <dbReference type="Proteomes" id="UP000648908"/>
    </source>
</evidence>
<protein>
    <submittedName>
        <fullName evidence="1">AAA family ATPase</fullName>
    </submittedName>
</protein>
<dbReference type="SUPFAM" id="SSF52540">
    <property type="entry name" value="P-loop containing nucleoside triphosphate hydrolases"/>
    <property type="match status" value="1"/>
</dbReference>
<sequence>MRRIMIVGQPGSGKSTLARLLGARTGLPVVHMDHIHWQSGWVERPLPEKIVAARAIEAQERWIFEGGLSQTYDSRAARADLLIWLDLPVWLRLWRVTRRTLTGLGRTRPDLPPGCPERLRNLPGFWRFIWATQHGSRARLQRFTRAAPPELSVAHLRSSGDLAAFLADF</sequence>
<keyword evidence="2" id="KW-1185">Reference proteome</keyword>
<dbReference type="Gene3D" id="3.40.50.300">
    <property type="entry name" value="P-loop containing nucleotide triphosphate hydrolases"/>
    <property type="match status" value="1"/>
</dbReference>
<dbReference type="InterPro" id="IPR052922">
    <property type="entry name" value="Cytidylate_Kinase-2"/>
</dbReference>
<dbReference type="PANTHER" id="PTHR37816">
    <property type="entry name" value="YALI0E33011P"/>
    <property type="match status" value="1"/>
</dbReference>
<comment type="caution">
    <text evidence="1">The sequence shown here is derived from an EMBL/GenBank/DDBJ whole genome shotgun (WGS) entry which is preliminary data.</text>
</comment>
<dbReference type="EMBL" id="JAESVN010000001">
    <property type="protein sequence ID" value="MBL4916402.1"/>
    <property type="molecule type" value="Genomic_DNA"/>
</dbReference>
<accession>A0A8K0V6M1</accession>
<evidence type="ECO:0000313" key="1">
    <source>
        <dbReference type="EMBL" id="MBL4916402.1"/>
    </source>
</evidence>
<dbReference type="InterPro" id="IPR027417">
    <property type="entry name" value="P-loop_NTPase"/>
</dbReference>
<organism evidence="1 2">
    <name type="scientific">Szabonella alba</name>
    <dbReference type="NCBI Taxonomy" id="2804194"/>
    <lineage>
        <taxon>Bacteria</taxon>
        <taxon>Pseudomonadati</taxon>
        <taxon>Pseudomonadota</taxon>
        <taxon>Alphaproteobacteria</taxon>
        <taxon>Rhodobacterales</taxon>
        <taxon>Paracoccaceae</taxon>
        <taxon>Szabonella</taxon>
    </lineage>
</organism>
<reference evidence="1" key="1">
    <citation type="submission" date="2021-01" db="EMBL/GenBank/DDBJ databases">
        <title>Tabrizicola alba sp. nov. a motile alkaliphilic bacterium isolated from a soda lake.</title>
        <authorList>
            <person name="Szuroczki S."/>
            <person name="Abbaszade G."/>
            <person name="Schumann P."/>
            <person name="Toth E."/>
        </authorList>
    </citation>
    <scope>NUCLEOTIDE SEQUENCE</scope>
    <source>
        <strain evidence="1">DMG-N-6</strain>
    </source>
</reference>
<gene>
    <name evidence="1" type="ORF">JL811_04135</name>
</gene>
<dbReference type="Proteomes" id="UP000648908">
    <property type="component" value="Unassembled WGS sequence"/>
</dbReference>
<name>A0A8K0V6M1_9RHOB</name>
<dbReference type="RefSeq" id="WP_202687061.1">
    <property type="nucleotide sequence ID" value="NZ_JAESVN010000001.1"/>
</dbReference>
<proteinExistence type="predicted"/>
<dbReference type="AlphaFoldDB" id="A0A8K0V6M1"/>
<dbReference type="PANTHER" id="PTHR37816:SF1">
    <property type="entry name" value="TOXIN"/>
    <property type="match status" value="1"/>
</dbReference>